<feature type="non-terminal residue" evidence="7">
    <location>
        <position position="1"/>
    </location>
</feature>
<dbReference type="PANTHER" id="PTHR23518">
    <property type="entry name" value="C-METHYLTRANSFERASE"/>
    <property type="match status" value="1"/>
</dbReference>
<feature type="transmembrane region" description="Helical" evidence="5">
    <location>
        <begin position="256"/>
        <end position="275"/>
    </location>
</feature>
<evidence type="ECO:0000256" key="2">
    <source>
        <dbReference type="ARBA" id="ARBA00022692"/>
    </source>
</evidence>
<dbReference type="InterPro" id="IPR011701">
    <property type="entry name" value="MFS"/>
</dbReference>
<protein>
    <submittedName>
        <fullName evidence="7">MFS transporter</fullName>
    </submittedName>
</protein>
<dbReference type="PROSITE" id="PS00217">
    <property type="entry name" value="SUGAR_TRANSPORT_2"/>
    <property type="match status" value="1"/>
</dbReference>
<dbReference type="CDD" id="cd17370">
    <property type="entry name" value="MFS_MJ1317_like"/>
    <property type="match status" value="1"/>
</dbReference>
<dbReference type="AlphaFoldDB" id="A0A7V2AUM8"/>
<dbReference type="Gene3D" id="1.20.1250.20">
    <property type="entry name" value="MFS general substrate transporter like domains"/>
    <property type="match status" value="2"/>
</dbReference>
<dbReference type="GO" id="GO:0016020">
    <property type="term" value="C:membrane"/>
    <property type="evidence" value="ECO:0007669"/>
    <property type="project" value="UniProtKB-SubCell"/>
</dbReference>
<feature type="transmembrane region" description="Helical" evidence="5">
    <location>
        <begin position="88"/>
        <end position="107"/>
    </location>
</feature>
<name>A0A7V2AUM8_UNCEI</name>
<dbReference type="InterPro" id="IPR005829">
    <property type="entry name" value="Sugar_transporter_CS"/>
</dbReference>
<dbReference type="PROSITE" id="PS50850">
    <property type="entry name" value="MFS"/>
    <property type="match status" value="1"/>
</dbReference>
<dbReference type="PANTHER" id="PTHR23518:SF2">
    <property type="entry name" value="MAJOR FACILITATOR SUPERFAMILY TRANSPORTER"/>
    <property type="match status" value="1"/>
</dbReference>
<keyword evidence="2 5" id="KW-0812">Transmembrane</keyword>
<accession>A0A7V2AUM8</accession>
<feature type="transmembrane region" description="Helical" evidence="5">
    <location>
        <begin position="63"/>
        <end position="82"/>
    </location>
</feature>
<proteinExistence type="predicted"/>
<feature type="transmembrane region" description="Helical" evidence="5">
    <location>
        <begin position="281"/>
        <end position="301"/>
    </location>
</feature>
<feature type="transmembrane region" description="Helical" evidence="5">
    <location>
        <begin position="162"/>
        <end position="182"/>
    </location>
</feature>
<evidence type="ECO:0000256" key="5">
    <source>
        <dbReference type="SAM" id="Phobius"/>
    </source>
</evidence>
<comment type="caution">
    <text evidence="7">The sequence shown here is derived from an EMBL/GenBank/DDBJ whole genome shotgun (WGS) entry which is preliminary data.</text>
</comment>
<feature type="transmembrane region" description="Helical" evidence="5">
    <location>
        <begin position="12"/>
        <end position="30"/>
    </location>
</feature>
<dbReference type="GO" id="GO:0022857">
    <property type="term" value="F:transmembrane transporter activity"/>
    <property type="evidence" value="ECO:0007669"/>
    <property type="project" value="InterPro"/>
</dbReference>
<dbReference type="Proteomes" id="UP000886069">
    <property type="component" value="Unassembled WGS sequence"/>
</dbReference>
<evidence type="ECO:0000313" key="7">
    <source>
        <dbReference type="EMBL" id="HER43583.1"/>
    </source>
</evidence>
<dbReference type="Pfam" id="PF07690">
    <property type="entry name" value="MFS_1"/>
    <property type="match status" value="1"/>
</dbReference>
<gene>
    <name evidence="7" type="ORF">ENO08_03900</name>
</gene>
<dbReference type="InterPro" id="IPR036259">
    <property type="entry name" value="MFS_trans_sf"/>
</dbReference>
<dbReference type="EMBL" id="DSEC01000273">
    <property type="protein sequence ID" value="HER43583.1"/>
    <property type="molecule type" value="Genomic_DNA"/>
</dbReference>
<comment type="subcellular location">
    <subcellularLocation>
        <location evidence="1">Membrane</location>
        <topology evidence="1">Multi-pass membrane protein</topology>
    </subcellularLocation>
</comment>
<evidence type="ECO:0000256" key="1">
    <source>
        <dbReference type="ARBA" id="ARBA00004141"/>
    </source>
</evidence>
<evidence type="ECO:0000256" key="4">
    <source>
        <dbReference type="ARBA" id="ARBA00023136"/>
    </source>
</evidence>
<keyword evidence="3 5" id="KW-1133">Transmembrane helix</keyword>
<feature type="domain" description="Major facilitator superfamily (MFS) profile" evidence="6">
    <location>
        <begin position="89"/>
        <end position="313"/>
    </location>
</feature>
<sequence length="313" mass="33880">VWTGYLLGAFSRVGYAFTTAWPLVIPFRILDRSGKIRSAPRDALIADVSTGLTRGKNFGLVRAMDHLGAVCGVVLCILLFKHLGYRRLLLLAAAPSLIAAVLVLSMIKEQRAPESKVFKGLGLRHLDRNFRLFLVLSALFALGSFSYSFLLVFAREFGFAEAFVPVLYLLFVASASLFSIPFGRLADRIGRKAVLLLSFVLWGLVCASFLFVRARSGVAFAFVLYGMHKGALEPVQKAFVSELAPKKYRASALGGFQMVVGLSALPASVVAGLLWDRVGMLVPFYLSLGLTAAAAAMLVLVREPAGETRRAGG</sequence>
<dbReference type="SUPFAM" id="SSF103473">
    <property type="entry name" value="MFS general substrate transporter"/>
    <property type="match status" value="1"/>
</dbReference>
<organism evidence="7">
    <name type="scientific">Eiseniibacteriota bacterium</name>
    <dbReference type="NCBI Taxonomy" id="2212470"/>
    <lineage>
        <taxon>Bacteria</taxon>
        <taxon>Candidatus Eiseniibacteriota</taxon>
    </lineage>
</organism>
<keyword evidence="4 5" id="KW-0472">Membrane</keyword>
<feature type="transmembrane region" description="Helical" evidence="5">
    <location>
        <begin position="128"/>
        <end position="150"/>
    </location>
</feature>
<reference evidence="7" key="1">
    <citation type="journal article" date="2020" name="mSystems">
        <title>Genome- and Community-Level Interaction Insights into Carbon Utilization and Element Cycling Functions of Hydrothermarchaeota in Hydrothermal Sediment.</title>
        <authorList>
            <person name="Zhou Z."/>
            <person name="Liu Y."/>
            <person name="Xu W."/>
            <person name="Pan J."/>
            <person name="Luo Z.H."/>
            <person name="Li M."/>
        </authorList>
    </citation>
    <scope>NUCLEOTIDE SEQUENCE [LARGE SCALE GENOMIC DNA]</scope>
    <source>
        <strain evidence="7">SpSt-1233</strain>
    </source>
</reference>
<dbReference type="InterPro" id="IPR020846">
    <property type="entry name" value="MFS_dom"/>
</dbReference>
<evidence type="ECO:0000259" key="6">
    <source>
        <dbReference type="PROSITE" id="PS50850"/>
    </source>
</evidence>
<feature type="transmembrane region" description="Helical" evidence="5">
    <location>
        <begin position="194"/>
        <end position="212"/>
    </location>
</feature>
<evidence type="ECO:0000256" key="3">
    <source>
        <dbReference type="ARBA" id="ARBA00022989"/>
    </source>
</evidence>